<sequence length="57" mass="6469">MLNQNGPGLPQIAQFVELIRLLDQLMIVMDTLWLCQVISNKHCKRVAVPRPQLAGRT</sequence>
<evidence type="ECO:0000313" key="1">
    <source>
        <dbReference type="EMBL" id="WAR47115.1"/>
    </source>
</evidence>
<protein>
    <submittedName>
        <fullName evidence="1">Uncharacterized protein</fullName>
    </submittedName>
</protein>
<dbReference type="RefSeq" id="WP_255187201.1">
    <property type="nucleotide sequence ID" value="NZ_CP113517.1"/>
</dbReference>
<evidence type="ECO:0000313" key="2">
    <source>
        <dbReference type="Proteomes" id="UP001162780"/>
    </source>
</evidence>
<dbReference type="EMBL" id="CP113517">
    <property type="protein sequence ID" value="WAR47115.1"/>
    <property type="molecule type" value="Genomic_DNA"/>
</dbReference>
<organism evidence="1 2">
    <name type="scientific">Methylomonas rapida</name>
    <dbReference type="NCBI Taxonomy" id="2963939"/>
    <lineage>
        <taxon>Bacteria</taxon>
        <taxon>Pseudomonadati</taxon>
        <taxon>Pseudomonadota</taxon>
        <taxon>Gammaproteobacteria</taxon>
        <taxon>Methylococcales</taxon>
        <taxon>Methylococcaceae</taxon>
        <taxon>Methylomonas</taxon>
    </lineage>
</organism>
<name>A0ABY7GRJ9_9GAMM</name>
<dbReference type="Proteomes" id="UP001162780">
    <property type="component" value="Chromosome"/>
</dbReference>
<accession>A0ABY7GRJ9</accession>
<proteinExistence type="predicted"/>
<reference evidence="1" key="1">
    <citation type="submission" date="2022-11" db="EMBL/GenBank/DDBJ databases">
        <title>Methylomonas rapida sp. nov., Carotenoid-Producing Obligate Methanotrophs with High Growth Characteristics and Biotechnological Potential.</title>
        <authorList>
            <person name="Tikhonova E.N."/>
            <person name="Suleimanov R.Z."/>
            <person name="Miroshnikov K."/>
            <person name="Oshkin I.Y."/>
            <person name="Belova S.E."/>
            <person name="Danilova O.V."/>
            <person name="Ashikhmin A."/>
            <person name="Konopkin A."/>
            <person name="But S.Y."/>
            <person name="Khmelenina V.N."/>
            <person name="Kuznetsov N."/>
            <person name="Pimenov N.V."/>
            <person name="Dedysh S.N."/>
        </authorList>
    </citation>
    <scope>NUCLEOTIDE SEQUENCE</scope>
    <source>
        <strain evidence="1">MP1</strain>
    </source>
</reference>
<keyword evidence="2" id="KW-1185">Reference proteome</keyword>
<gene>
    <name evidence="1" type="ORF">NM686_007225</name>
</gene>